<evidence type="ECO:0000313" key="1">
    <source>
        <dbReference type="EMBL" id="GKX57361.1"/>
    </source>
</evidence>
<accession>A0AAV5N957</accession>
<sequence length="60" mass="7288">MINVVKIKCVVIDRVAQENLNLRKTLKGNGYMQDERRIYHNGKKLFFTREDDRYTICNYY</sequence>
<proteinExistence type="predicted"/>
<dbReference type="AlphaFoldDB" id="A0AAV5N957"/>
<name>A0AAV5N957_9GAMM</name>
<dbReference type="Proteomes" id="UP001058124">
    <property type="component" value="Unassembled WGS sequence"/>
</dbReference>
<dbReference type="EMBL" id="BRLH01000014">
    <property type="protein sequence ID" value="GKX57361.1"/>
    <property type="molecule type" value="Genomic_DNA"/>
</dbReference>
<organism evidence="1 2">
    <name type="scientific">Leminorella grimontii</name>
    <dbReference type="NCBI Taxonomy" id="82981"/>
    <lineage>
        <taxon>Bacteria</taxon>
        <taxon>Pseudomonadati</taxon>
        <taxon>Pseudomonadota</taxon>
        <taxon>Gammaproteobacteria</taxon>
        <taxon>Enterobacterales</taxon>
        <taxon>Budviciaceae</taxon>
        <taxon>Leminorella</taxon>
    </lineage>
</organism>
<protein>
    <submittedName>
        <fullName evidence="1">Uncharacterized protein</fullName>
    </submittedName>
</protein>
<gene>
    <name evidence="1" type="ORF">SOASR030_34730</name>
</gene>
<keyword evidence="2" id="KW-1185">Reference proteome</keyword>
<reference evidence="1" key="1">
    <citation type="submission" date="2022-06" db="EMBL/GenBank/DDBJ databases">
        <title>Draft genome sequences of Leminorella grimontii str. JCM5902.</title>
        <authorList>
            <person name="Wakabayashi Y."/>
            <person name="Kojima K."/>
        </authorList>
    </citation>
    <scope>NUCLEOTIDE SEQUENCE</scope>
    <source>
        <strain evidence="1">JCM 5902</strain>
    </source>
</reference>
<evidence type="ECO:0000313" key="2">
    <source>
        <dbReference type="Proteomes" id="UP001058124"/>
    </source>
</evidence>
<comment type="caution">
    <text evidence="1">The sequence shown here is derived from an EMBL/GenBank/DDBJ whole genome shotgun (WGS) entry which is preliminary data.</text>
</comment>